<evidence type="ECO:0000256" key="1">
    <source>
        <dbReference type="SAM" id="SignalP"/>
    </source>
</evidence>
<sequence length="163" mass="18219">MNTKIALLSLTLLACCQSALAFEVGEFKSGMTRNQLKTTLKSWNFENSVEAGDTLMAYDSSDSPAGRRYVFIFCNDKLVEFDQEMAASFNNFVTVTSNFNTQYGSPLKVVALHNVVGAGEKNTLAIYWRKMSDVIGVRYILQPNSEQLTTAYQVSNNCWQAPR</sequence>
<reference evidence="2 3" key="1">
    <citation type="journal article" date="2019" name="Front. Microbiol.">
        <title>Genomes of Neutrophilic Sulfur-Oxidizing Chemolithoautotrophs Representing 9 Proteobacterial Species From 8 Genera.</title>
        <authorList>
            <person name="Watanabe T."/>
            <person name="Kojima H."/>
            <person name="Umezawa K."/>
            <person name="Hori C."/>
            <person name="Takasuka T.E."/>
            <person name="Kato Y."/>
            <person name="Fukui M."/>
        </authorList>
    </citation>
    <scope>NUCLEOTIDE SEQUENCE [LARGE SCALE GENOMIC DNA]</scope>
    <source>
        <strain evidence="2 3">TTN</strain>
    </source>
</reference>
<gene>
    <name evidence="2" type="ORF">SFMTTN_1357</name>
</gene>
<dbReference type="RefSeq" id="WP_124704367.1">
    <property type="nucleotide sequence ID" value="NZ_BGOW01000013.1"/>
</dbReference>
<protein>
    <submittedName>
        <fullName evidence="2">Uncharacterized protein</fullName>
    </submittedName>
</protein>
<accession>A0A401JDA4</accession>
<keyword evidence="1" id="KW-0732">Signal</keyword>
<keyword evidence="3" id="KW-1185">Reference proteome</keyword>
<name>A0A401JDA4_9PROT</name>
<organism evidence="2 3">
    <name type="scientific">Sulfuriferula multivorans</name>
    <dbReference type="NCBI Taxonomy" id="1559896"/>
    <lineage>
        <taxon>Bacteria</taxon>
        <taxon>Pseudomonadati</taxon>
        <taxon>Pseudomonadota</taxon>
        <taxon>Betaproteobacteria</taxon>
        <taxon>Nitrosomonadales</taxon>
        <taxon>Sulfuricellaceae</taxon>
        <taxon>Sulfuriferula</taxon>
    </lineage>
</organism>
<dbReference type="Proteomes" id="UP000286806">
    <property type="component" value="Unassembled WGS sequence"/>
</dbReference>
<proteinExistence type="predicted"/>
<feature type="signal peptide" evidence="1">
    <location>
        <begin position="1"/>
        <end position="21"/>
    </location>
</feature>
<comment type="caution">
    <text evidence="2">The sequence shown here is derived from an EMBL/GenBank/DDBJ whole genome shotgun (WGS) entry which is preliminary data.</text>
</comment>
<dbReference type="AlphaFoldDB" id="A0A401JDA4"/>
<evidence type="ECO:0000313" key="3">
    <source>
        <dbReference type="Proteomes" id="UP000286806"/>
    </source>
</evidence>
<dbReference type="PROSITE" id="PS51257">
    <property type="entry name" value="PROKAR_LIPOPROTEIN"/>
    <property type="match status" value="1"/>
</dbReference>
<dbReference type="OrthoDB" id="8560979at2"/>
<evidence type="ECO:0000313" key="2">
    <source>
        <dbReference type="EMBL" id="GBL45547.1"/>
    </source>
</evidence>
<dbReference type="EMBL" id="BGOW01000013">
    <property type="protein sequence ID" value="GBL45547.1"/>
    <property type="molecule type" value="Genomic_DNA"/>
</dbReference>
<feature type="chain" id="PRO_5019172325" evidence="1">
    <location>
        <begin position="22"/>
        <end position="163"/>
    </location>
</feature>